<dbReference type="EMBL" id="BGZK01000595">
    <property type="protein sequence ID" value="GBP52079.1"/>
    <property type="molecule type" value="Genomic_DNA"/>
</dbReference>
<evidence type="ECO:0000313" key="3">
    <source>
        <dbReference type="Proteomes" id="UP000299102"/>
    </source>
</evidence>
<proteinExistence type="predicted"/>
<sequence length="90" mass="10037">MTERDKSRYTDGSVIIGGSKRHRSRRTGDGRPSAARPPHISRGERRRRNYGRLTMAARRDTKIHFATEPSATPAPPATPLYGAVQPLLNE</sequence>
<feature type="region of interest" description="Disordered" evidence="1">
    <location>
        <begin position="67"/>
        <end position="90"/>
    </location>
</feature>
<gene>
    <name evidence="2" type="ORF">EVAR_41982_1</name>
</gene>
<accession>A0A4C1WP40</accession>
<protein>
    <submittedName>
        <fullName evidence="2">Uncharacterized protein</fullName>
    </submittedName>
</protein>
<keyword evidence="3" id="KW-1185">Reference proteome</keyword>
<name>A0A4C1WP40_EUMVA</name>
<evidence type="ECO:0000313" key="2">
    <source>
        <dbReference type="EMBL" id="GBP52079.1"/>
    </source>
</evidence>
<evidence type="ECO:0000256" key="1">
    <source>
        <dbReference type="SAM" id="MobiDB-lite"/>
    </source>
</evidence>
<feature type="region of interest" description="Disordered" evidence="1">
    <location>
        <begin position="1"/>
        <end position="52"/>
    </location>
</feature>
<comment type="caution">
    <text evidence="2">The sequence shown here is derived from an EMBL/GenBank/DDBJ whole genome shotgun (WGS) entry which is preliminary data.</text>
</comment>
<dbReference type="Proteomes" id="UP000299102">
    <property type="component" value="Unassembled WGS sequence"/>
</dbReference>
<dbReference type="AlphaFoldDB" id="A0A4C1WP40"/>
<reference evidence="2 3" key="1">
    <citation type="journal article" date="2019" name="Commun. Biol.">
        <title>The bagworm genome reveals a unique fibroin gene that provides high tensile strength.</title>
        <authorList>
            <person name="Kono N."/>
            <person name="Nakamura H."/>
            <person name="Ohtoshi R."/>
            <person name="Tomita M."/>
            <person name="Numata K."/>
            <person name="Arakawa K."/>
        </authorList>
    </citation>
    <scope>NUCLEOTIDE SEQUENCE [LARGE SCALE GENOMIC DNA]</scope>
</reference>
<organism evidence="2 3">
    <name type="scientific">Eumeta variegata</name>
    <name type="common">Bagworm moth</name>
    <name type="synonym">Eumeta japonica</name>
    <dbReference type="NCBI Taxonomy" id="151549"/>
    <lineage>
        <taxon>Eukaryota</taxon>
        <taxon>Metazoa</taxon>
        <taxon>Ecdysozoa</taxon>
        <taxon>Arthropoda</taxon>
        <taxon>Hexapoda</taxon>
        <taxon>Insecta</taxon>
        <taxon>Pterygota</taxon>
        <taxon>Neoptera</taxon>
        <taxon>Endopterygota</taxon>
        <taxon>Lepidoptera</taxon>
        <taxon>Glossata</taxon>
        <taxon>Ditrysia</taxon>
        <taxon>Tineoidea</taxon>
        <taxon>Psychidae</taxon>
        <taxon>Oiketicinae</taxon>
        <taxon>Eumeta</taxon>
    </lineage>
</organism>